<dbReference type="EMBL" id="HBFD01004966">
    <property type="protein sequence ID" value="CAD8719307.1"/>
    <property type="molecule type" value="Transcribed_RNA"/>
</dbReference>
<evidence type="ECO:0000256" key="1">
    <source>
        <dbReference type="SAM" id="Phobius"/>
    </source>
</evidence>
<keyword evidence="1" id="KW-0812">Transmembrane</keyword>
<name>A0A7S0SYY1_9STRA</name>
<organism evidence="2">
    <name type="scientific">Chromulina nebulosa</name>
    <dbReference type="NCBI Taxonomy" id="96789"/>
    <lineage>
        <taxon>Eukaryota</taxon>
        <taxon>Sar</taxon>
        <taxon>Stramenopiles</taxon>
        <taxon>Ochrophyta</taxon>
        <taxon>Chrysophyceae</taxon>
        <taxon>Chromulinales</taxon>
        <taxon>Chromulinaceae</taxon>
        <taxon>Chromulina</taxon>
    </lineage>
</organism>
<protein>
    <submittedName>
        <fullName evidence="2">Uncharacterized protein</fullName>
    </submittedName>
</protein>
<dbReference type="AlphaFoldDB" id="A0A7S0SYY1"/>
<proteinExistence type="predicted"/>
<evidence type="ECO:0000313" key="2">
    <source>
        <dbReference type="EMBL" id="CAD8719307.1"/>
    </source>
</evidence>
<keyword evidence="1" id="KW-0472">Membrane</keyword>
<gene>
    <name evidence="2" type="ORF">CNEB1095_LOCUS3253</name>
</gene>
<keyword evidence="1" id="KW-1133">Transmembrane helix</keyword>
<accession>A0A7S0SYY1</accession>
<feature type="transmembrane region" description="Helical" evidence="1">
    <location>
        <begin position="107"/>
        <end position="128"/>
    </location>
</feature>
<sequence>MFNRSKSLLIAKRLFSTSNENPRITIAKNILKLHAIRSASSESQLKAALSKSYDIDVNNLPDELKDLEEYLSVAPATQEGFIPDTNHWHNKPFGDFVLIEAKRQHTWPFLVGGLVSILLLGVLFPLSLPKDIKENNYFIPLQNGTYFDEEFGIKRDAHGKVIEESHDHHEKHH</sequence>
<reference evidence="2" key="1">
    <citation type="submission" date="2021-01" db="EMBL/GenBank/DDBJ databases">
        <authorList>
            <person name="Corre E."/>
            <person name="Pelletier E."/>
            <person name="Niang G."/>
            <person name="Scheremetjew M."/>
            <person name="Finn R."/>
            <person name="Kale V."/>
            <person name="Holt S."/>
            <person name="Cochrane G."/>
            <person name="Meng A."/>
            <person name="Brown T."/>
            <person name="Cohen L."/>
        </authorList>
    </citation>
    <scope>NUCLEOTIDE SEQUENCE</scope>
    <source>
        <strain evidence="2">UTEXLB2642</strain>
    </source>
</reference>